<keyword evidence="2" id="KW-0677">Repeat</keyword>
<dbReference type="PROSITE" id="PS51039">
    <property type="entry name" value="ZF_AN1"/>
    <property type="match status" value="2"/>
</dbReference>
<dbReference type="Pfam" id="PF01428">
    <property type="entry name" value="zf-AN1"/>
    <property type="match status" value="2"/>
</dbReference>
<keyword evidence="7" id="KW-1185">Reference proteome</keyword>
<dbReference type="STRING" id="131310.A0A0N4ZMU8"/>
<keyword evidence="4" id="KW-0862">Zinc</keyword>
<dbReference type="PANTHER" id="PTHR14677:SF20">
    <property type="entry name" value="ZINC FINGER AN1-TYPE CONTAINING 2A-RELATED"/>
    <property type="match status" value="1"/>
</dbReference>
<name>A0A0N4ZMU8_PARTI</name>
<proteinExistence type="predicted"/>
<organism evidence="7 8">
    <name type="scientific">Parastrongyloides trichosuri</name>
    <name type="common">Possum-specific nematode worm</name>
    <dbReference type="NCBI Taxonomy" id="131310"/>
    <lineage>
        <taxon>Eukaryota</taxon>
        <taxon>Metazoa</taxon>
        <taxon>Ecdysozoa</taxon>
        <taxon>Nematoda</taxon>
        <taxon>Chromadorea</taxon>
        <taxon>Rhabditida</taxon>
        <taxon>Tylenchina</taxon>
        <taxon>Panagrolaimomorpha</taxon>
        <taxon>Strongyloidoidea</taxon>
        <taxon>Strongyloididae</taxon>
        <taxon>Parastrongyloides</taxon>
    </lineage>
</organism>
<dbReference type="GO" id="GO:0005783">
    <property type="term" value="C:endoplasmic reticulum"/>
    <property type="evidence" value="ECO:0007669"/>
    <property type="project" value="TreeGrafter"/>
</dbReference>
<dbReference type="AlphaFoldDB" id="A0A0N4ZMU8"/>
<evidence type="ECO:0000256" key="1">
    <source>
        <dbReference type="ARBA" id="ARBA00022723"/>
    </source>
</evidence>
<evidence type="ECO:0000256" key="2">
    <source>
        <dbReference type="ARBA" id="ARBA00022737"/>
    </source>
</evidence>
<evidence type="ECO:0000259" key="6">
    <source>
        <dbReference type="PROSITE" id="PS51039"/>
    </source>
</evidence>
<reference evidence="8" key="1">
    <citation type="submission" date="2017-02" db="UniProtKB">
        <authorList>
            <consortium name="WormBaseParasite"/>
        </authorList>
    </citation>
    <scope>IDENTIFICATION</scope>
</reference>
<dbReference type="Gene3D" id="4.10.1110.10">
    <property type="entry name" value="AN1-like Zinc finger"/>
    <property type="match status" value="2"/>
</dbReference>
<dbReference type="InterPro" id="IPR057357">
    <property type="entry name" value="Znf-C2H2_ZFAND2A/B"/>
</dbReference>
<protein>
    <submittedName>
        <fullName evidence="8">AN1-type domain-containing protein</fullName>
    </submittedName>
</protein>
<dbReference type="Proteomes" id="UP000038045">
    <property type="component" value="Unplaced"/>
</dbReference>
<dbReference type="GO" id="GO:0008270">
    <property type="term" value="F:zinc ion binding"/>
    <property type="evidence" value="ECO:0007669"/>
    <property type="project" value="UniProtKB-KW"/>
</dbReference>
<evidence type="ECO:0000313" key="8">
    <source>
        <dbReference type="WBParaSite" id="PTRK_0000986500.1"/>
    </source>
</evidence>
<sequence length="220" mass="25432">MAEFFDLGEHCGFSECRKLDFLPMKCDACSNCFCSDHIQYFGHQCKKGFAKDNQVPICPLCNKPVPVGKNEDINNIMNNHIENGCKEIRKKIYTNACNANRCKKKELVPIKCVKCNLNYCISHRFPNDHDCDNKIAGTKNTKTKGNEERRISSQRMCKNDSKNDETLARILQEILMENPNLTQEEIDQKLSERLTNINNHFEENRRPIRMNQNACGCHIQ</sequence>
<evidence type="ECO:0000313" key="7">
    <source>
        <dbReference type="Proteomes" id="UP000038045"/>
    </source>
</evidence>
<evidence type="ECO:0000256" key="5">
    <source>
        <dbReference type="PROSITE-ProRule" id="PRU00449"/>
    </source>
</evidence>
<keyword evidence="1" id="KW-0479">Metal-binding</keyword>
<dbReference type="GO" id="GO:0045047">
    <property type="term" value="P:protein targeting to ER"/>
    <property type="evidence" value="ECO:0007669"/>
    <property type="project" value="TreeGrafter"/>
</dbReference>
<dbReference type="SMART" id="SM00154">
    <property type="entry name" value="ZnF_AN1"/>
    <property type="match status" value="2"/>
</dbReference>
<dbReference type="Pfam" id="PF25403">
    <property type="entry name" value="zf-C2H2_ZFAND2"/>
    <property type="match status" value="1"/>
</dbReference>
<dbReference type="PANTHER" id="PTHR14677">
    <property type="entry name" value="ARSENITE INDUCUBLE RNA ASSOCIATED PROTEIN AIP-1-RELATED"/>
    <property type="match status" value="1"/>
</dbReference>
<evidence type="ECO:0000256" key="4">
    <source>
        <dbReference type="ARBA" id="ARBA00022833"/>
    </source>
</evidence>
<evidence type="ECO:0000256" key="3">
    <source>
        <dbReference type="ARBA" id="ARBA00022771"/>
    </source>
</evidence>
<dbReference type="SUPFAM" id="SSF118310">
    <property type="entry name" value="AN1-like Zinc finger"/>
    <property type="match status" value="2"/>
</dbReference>
<dbReference type="InterPro" id="IPR035896">
    <property type="entry name" value="AN1-like_Znf"/>
</dbReference>
<dbReference type="WBParaSite" id="PTRK_0000986500.1">
    <property type="protein sequence ID" value="PTRK_0000986500.1"/>
    <property type="gene ID" value="PTRK_0000986500"/>
</dbReference>
<feature type="domain" description="AN1-type" evidence="6">
    <location>
        <begin position="5"/>
        <end position="53"/>
    </location>
</feature>
<feature type="domain" description="AN1-type" evidence="6">
    <location>
        <begin position="91"/>
        <end position="139"/>
    </location>
</feature>
<dbReference type="GO" id="GO:0043161">
    <property type="term" value="P:proteasome-mediated ubiquitin-dependent protein catabolic process"/>
    <property type="evidence" value="ECO:0007669"/>
    <property type="project" value="TreeGrafter"/>
</dbReference>
<dbReference type="InterPro" id="IPR000058">
    <property type="entry name" value="Znf_AN1"/>
</dbReference>
<accession>A0A0N4ZMU8</accession>
<keyword evidence="3 5" id="KW-0863">Zinc-finger</keyword>